<dbReference type="OrthoDB" id="5816387at2759"/>
<dbReference type="PANTHER" id="PTHR37973:SF1">
    <property type="entry name" value="DICKKOPF_N DOMAIN-CONTAINING PROTEIN"/>
    <property type="match status" value="1"/>
</dbReference>
<accession>A0A183FVC8</accession>
<proteinExistence type="predicted"/>
<name>A0A183FVC8_HELPZ</name>
<sequence>MFDHDDTVLVASGELTPKEMAELGIQAKRDHEGSGEEDFLVPTTEFAIEERADDRECHAFEVCYSDKDCPGGECLGAFVGKCNCNACMDFWLCQSDAACGGLKGACNSLTNTCDCTAGLKAAGFPLFVDALRGLCNSKSCSNENHEQECFGLPCHFGRCNCH</sequence>
<evidence type="ECO:0000313" key="2">
    <source>
        <dbReference type="Proteomes" id="UP000050761"/>
    </source>
</evidence>
<dbReference type="Proteomes" id="UP000050761">
    <property type="component" value="Unassembled WGS sequence"/>
</dbReference>
<evidence type="ECO:0000313" key="3">
    <source>
        <dbReference type="WBParaSite" id="HPBE_0001225401-mRNA-1"/>
    </source>
</evidence>
<reference evidence="1 2" key="1">
    <citation type="submission" date="2018-11" db="EMBL/GenBank/DDBJ databases">
        <authorList>
            <consortium name="Pathogen Informatics"/>
        </authorList>
    </citation>
    <scope>NUCLEOTIDE SEQUENCE [LARGE SCALE GENOMIC DNA]</scope>
</reference>
<accession>A0A3P8A4R6</accession>
<dbReference type="AlphaFoldDB" id="A0A183FVC8"/>
<dbReference type="PANTHER" id="PTHR37973">
    <property type="entry name" value="CHONDROITIN PROTEOGLYCAN 3"/>
    <property type="match status" value="1"/>
</dbReference>
<evidence type="ECO:0000313" key="1">
    <source>
        <dbReference type="EMBL" id="VDO91514.1"/>
    </source>
</evidence>
<dbReference type="EMBL" id="UZAH01027421">
    <property type="protein sequence ID" value="VDO91514.1"/>
    <property type="molecule type" value="Genomic_DNA"/>
</dbReference>
<protein>
    <submittedName>
        <fullName evidence="3">Disintegrin domain-containing protein</fullName>
    </submittedName>
</protein>
<reference evidence="3" key="2">
    <citation type="submission" date="2019-09" db="UniProtKB">
        <authorList>
            <consortium name="WormBaseParasite"/>
        </authorList>
    </citation>
    <scope>IDENTIFICATION</scope>
</reference>
<keyword evidence="2" id="KW-1185">Reference proteome</keyword>
<dbReference type="WBParaSite" id="HPBE_0001225401-mRNA-1">
    <property type="protein sequence ID" value="HPBE_0001225401-mRNA-1"/>
    <property type="gene ID" value="HPBE_0001225401"/>
</dbReference>
<dbReference type="InterPro" id="IPR039260">
    <property type="entry name" value="Cpg-3"/>
</dbReference>
<organism evidence="2 3">
    <name type="scientific">Heligmosomoides polygyrus</name>
    <name type="common">Parasitic roundworm</name>
    <dbReference type="NCBI Taxonomy" id="6339"/>
    <lineage>
        <taxon>Eukaryota</taxon>
        <taxon>Metazoa</taxon>
        <taxon>Ecdysozoa</taxon>
        <taxon>Nematoda</taxon>
        <taxon>Chromadorea</taxon>
        <taxon>Rhabditida</taxon>
        <taxon>Rhabditina</taxon>
        <taxon>Rhabditomorpha</taxon>
        <taxon>Strongyloidea</taxon>
        <taxon>Heligmosomidae</taxon>
        <taxon>Heligmosomoides</taxon>
    </lineage>
</organism>
<gene>
    <name evidence="1" type="ORF">HPBE_LOCUS12255</name>
</gene>